<comment type="caution">
    <text evidence="2">The sequence shown here is derived from an EMBL/GenBank/DDBJ whole genome shotgun (WGS) entry which is preliminary data.</text>
</comment>
<gene>
    <name evidence="2" type="ORF">Q8791_22940</name>
</gene>
<evidence type="ECO:0000313" key="2">
    <source>
        <dbReference type="EMBL" id="MEE2040077.1"/>
    </source>
</evidence>
<dbReference type="Proteomes" id="UP001356095">
    <property type="component" value="Unassembled WGS sequence"/>
</dbReference>
<keyword evidence="3" id="KW-1185">Reference proteome</keyword>
<name>A0ABU7KEQ6_9ACTN</name>
<evidence type="ECO:0000256" key="1">
    <source>
        <dbReference type="SAM" id="Phobius"/>
    </source>
</evidence>
<dbReference type="RefSeq" id="WP_330093847.1">
    <property type="nucleotide sequence ID" value="NZ_JAUZMY010000026.1"/>
</dbReference>
<sequence length="214" mass="25519">MDINMDTVNVGALAFSVIAAVAGVIVARWEWLDRPKQRWVFDVGRSKLKEQKVPPNVTKFEKIDYETEAFNMSVTVRFVGDRAARHVRVYPVGVHRIEAPNGDKSLRRSLITQGNDPLEVKFVVPPLNHQKEDPYLEVRWITLRPLREHGHRIGLRRNHEYENWRWHWRSLRPRRRDGEGWWKFRLVRTQGQWVKERGHPLATIPWPREPFTYY</sequence>
<feature type="transmembrane region" description="Helical" evidence="1">
    <location>
        <begin position="12"/>
        <end position="29"/>
    </location>
</feature>
<keyword evidence="1" id="KW-0472">Membrane</keyword>
<proteinExistence type="predicted"/>
<keyword evidence="1" id="KW-1133">Transmembrane helix</keyword>
<accession>A0ABU7KEQ6</accession>
<evidence type="ECO:0000313" key="3">
    <source>
        <dbReference type="Proteomes" id="UP001356095"/>
    </source>
</evidence>
<dbReference type="EMBL" id="JAUZMY010000026">
    <property type="protein sequence ID" value="MEE2040077.1"/>
    <property type="molecule type" value="Genomic_DNA"/>
</dbReference>
<protein>
    <submittedName>
        <fullName evidence="2">Uncharacterized protein</fullName>
    </submittedName>
</protein>
<organism evidence="2 3">
    <name type="scientific">Nocardiopsis codii</name>
    <dbReference type="NCBI Taxonomy" id="3065942"/>
    <lineage>
        <taxon>Bacteria</taxon>
        <taxon>Bacillati</taxon>
        <taxon>Actinomycetota</taxon>
        <taxon>Actinomycetes</taxon>
        <taxon>Streptosporangiales</taxon>
        <taxon>Nocardiopsidaceae</taxon>
        <taxon>Nocardiopsis</taxon>
    </lineage>
</organism>
<keyword evidence="1" id="KW-0812">Transmembrane</keyword>
<reference evidence="2 3" key="1">
    <citation type="submission" date="2023-08" db="EMBL/GenBank/DDBJ databases">
        <authorList>
            <person name="Girao M."/>
            <person name="Carvalho M.F."/>
        </authorList>
    </citation>
    <scope>NUCLEOTIDE SEQUENCE [LARGE SCALE GENOMIC DNA]</scope>
    <source>
        <strain evidence="2 3">CT-R113</strain>
    </source>
</reference>